<feature type="region of interest" description="Disordered" evidence="1">
    <location>
        <begin position="19"/>
        <end position="71"/>
    </location>
</feature>
<evidence type="ECO:0000313" key="2">
    <source>
        <dbReference type="EMBL" id="KAL0639424.1"/>
    </source>
</evidence>
<dbReference type="EMBL" id="JBBBZM010000011">
    <property type="protein sequence ID" value="KAL0639424.1"/>
    <property type="molecule type" value="Genomic_DNA"/>
</dbReference>
<evidence type="ECO:0000256" key="1">
    <source>
        <dbReference type="SAM" id="MobiDB-lite"/>
    </source>
</evidence>
<feature type="region of interest" description="Disordered" evidence="1">
    <location>
        <begin position="265"/>
        <end position="318"/>
    </location>
</feature>
<reference evidence="2 3" key="1">
    <citation type="submission" date="2024-02" db="EMBL/GenBank/DDBJ databases">
        <title>Discinaceae phylogenomics.</title>
        <authorList>
            <person name="Dirks A.C."/>
            <person name="James T.Y."/>
        </authorList>
    </citation>
    <scope>NUCLEOTIDE SEQUENCE [LARGE SCALE GENOMIC DNA]</scope>
    <source>
        <strain evidence="2 3">ACD0624</strain>
    </source>
</reference>
<dbReference type="PANTHER" id="PTHR38166">
    <property type="entry name" value="C2H2-TYPE DOMAIN-CONTAINING PROTEIN-RELATED"/>
    <property type="match status" value="1"/>
</dbReference>
<comment type="caution">
    <text evidence="2">The sequence shown here is derived from an EMBL/GenBank/DDBJ whole genome shotgun (WGS) entry which is preliminary data.</text>
</comment>
<keyword evidence="3" id="KW-1185">Reference proteome</keyword>
<accession>A0ABR3GU15</accession>
<gene>
    <name evidence="2" type="ORF">Q9L58_001452</name>
</gene>
<evidence type="ECO:0000313" key="3">
    <source>
        <dbReference type="Proteomes" id="UP001447188"/>
    </source>
</evidence>
<dbReference type="PANTHER" id="PTHR38166:SF1">
    <property type="entry name" value="C2H2-TYPE DOMAIN-CONTAINING PROTEIN"/>
    <property type="match status" value="1"/>
</dbReference>
<proteinExistence type="predicted"/>
<name>A0ABR3GU15_9PEZI</name>
<sequence>MASKLMPFGISPQEYKIHSHATNDTPTGQTSSFLKSNGLLSLGPRKHAAGEEESLDNASDTAGSGTNRKKRRVAAIPPRLYVCPWYRHNPNAQHFQVGGRFEKCRTQGVKTDKLKEHVRRVHMKPAQCPKCGRRGDPGEIRFHTEKINCTPKEVIEEVDNETLQQEILLTTRRNITWHVVFAILFPLYTPAPPEGAQYFVDEIEIVADTRPERLAQVLAAHLNSTAKTLEELLNSTEHGDDLVAPNLVAAATRLRAIISSAPFVADSRSQADPPSPGSPAQPYGDPCPDTPDWGSFIDSSQYASDKGDDSVSPTSDLK</sequence>
<organism evidence="2 3">
    <name type="scientific">Discina gigas</name>
    <dbReference type="NCBI Taxonomy" id="1032678"/>
    <lineage>
        <taxon>Eukaryota</taxon>
        <taxon>Fungi</taxon>
        <taxon>Dikarya</taxon>
        <taxon>Ascomycota</taxon>
        <taxon>Pezizomycotina</taxon>
        <taxon>Pezizomycetes</taxon>
        <taxon>Pezizales</taxon>
        <taxon>Discinaceae</taxon>
        <taxon>Discina</taxon>
    </lineage>
</organism>
<feature type="compositionally biased region" description="Polar residues" evidence="1">
    <location>
        <begin position="20"/>
        <end position="39"/>
    </location>
</feature>
<feature type="compositionally biased region" description="Polar residues" evidence="1">
    <location>
        <begin position="56"/>
        <end position="66"/>
    </location>
</feature>
<protein>
    <submittedName>
        <fullName evidence="2">Uncharacterized protein</fullName>
    </submittedName>
</protein>
<dbReference type="Proteomes" id="UP001447188">
    <property type="component" value="Unassembled WGS sequence"/>
</dbReference>